<sequence length="631" mass="68941">MGDDMMTTLRSKILAAIEDPTIEDIRVSNKVIQAALDMVPYLGDARSNWDGGKVYYIQDSPVEMGSLAEKTPGTDKVHCVVIVNTNTWFLAGTISTMGQLFSSVLQPVTASDQPRPVICVVAVGSTRHVGLERILRVPTDSANNSLDEGDQMPSAVRETNQLARIGIGSIPSKVTEAAKEALAAGKNVVMFDADLAREVLRETGTDARIMSFASHRTSINDMSARLPVLRDRGHVIWVNAYNMDSLLPIPNIGLVVSTKVQLMIFAENIQAQANTWCLDRRLANLQQAYASSTPSSKLLVTYAADNITEATRDRVWAINSDIYTAAFKLVRLFSHGHEAAFCLPIGLVDTAVWFNTVSRLVVIGACERGPSGKVGLTEKGRLAQTLRTSCSALAKNVRAACMVADIKLRGRRMSPIAKEIALLMGVLSGGEWLTIKPAFYEQSHKNLTGPTAQRIGRGHLWLLVANWSTISVRGPDGVPHVTINEKVHTQITTQLPRVRDRIGMQAFDDAKWRKTRSLLDEDVEAIDRRLVSNWPFDLVMGGGESVGPSLVSSTIEVALSPCTTIKGDDDSLRELAYMDEQAETWLGIAMRVNENAGKYEAANITAVSITTLSYMEQKLGVEDLGEVLHNK</sequence>
<comment type="caution">
    <text evidence="1">The sequence shown here is derived from an EMBL/GenBank/DDBJ whole genome shotgun (WGS) entry which is preliminary data.</text>
</comment>
<evidence type="ECO:0000313" key="2">
    <source>
        <dbReference type="Proteomes" id="UP001174936"/>
    </source>
</evidence>
<reference evidence="1" key="1">
    <citation type="submission" date="2023-06" db="EMBL/GenBank/DDBJ databases">
        <title>Genome-scale phylogeny and comparative genomics of the fungal order Sordariales.</title>
        <authorList>
            <consortium name="Lawrence Berkeley National Laboratory"/>
            <person name="Hensen N."/>
            <person name="Bonometti L."/>
            <person name="Westerberg I."/>
            <person name="Brannstrom I.O."/>
            <person name="Guillou S."/>
            <person name="Cros-Aarteil S."/>
            <person name="Calhoun S."/>
            <person name="Haridas S."/>
            <person name="Kuo A."/>
            <person name="Mondo S."/>
            <person name="Pangilinan J."/>
            <person name="Riley R."/>
            <person name="Labutti K."/>
            <person name="Andreopoulos B."/>
            <person name="Lipzen A."/>
            <person name="Chen C."/>
            <person name="Yanf M."/>
            <person name="Daum C."/>
            <person name="Ng V."/>
            <person name="Clum A."/>
            <person name="Steindorff A."/>
            <person name="Ohm R."/>
            <person name="Martin F."/>
            <person name="Silar P."/>
            <person name="Natvig D."/>
            <person name="Lalanne C."/>
            <person name="Gautier V."/>
            <person name="Ament-Velasquez S.L."/>
            <person name="Kruys A."/>
            <person name="Hutchinson M.I."/>
            <person name="Powell A.J."/>
            <person name="Barry K."/>
            <person name="Miller A.N."/>
            <person name="Grigoriev I.V."/>
            <person name="Debuchy R."/>
            <person name="Gladieux P."/>
            <person name="Thoren M.H."/>
            <person name="Johannesson H."/>
        </authorList>
    </citation>
    <scope>NUCLEOTIDE SEQUENCE</scope>
    <source>
        <strain evidence="1">SMH2532-1</strain>
    </source>
</reference>
<keyword evidence="2" id="KW-1185">Reference proteome</keyword>
<dbReference type="Proteomes" id="UP001174936">
    <property type="component" value="Unassembled WGS sequence"/>
</dbReference>
<gene>
    <name evidence="1" type="ORF">B0T16DRAFT_449894</name>
</gene>
<protein>
    <submittedName>
        <fullName evidence="1">Uncharacterized protein</fullName>
    </submittedName>
</protein>
<dbReference type="EMBL" id="JAULSV010000007">
    <property type="protein sequence ID" value="KAK0639094.1"/>
    <property type="molecule type" value="Genomic_DNA"/>
</dbReference>
<dbReference type="AlphaFoldDB" id="A0AA40CJ66"/>
<proteinExistence type="predicted"/>
<name>A0AA40CJ66_9PEZI</name>
<accession>A0AA40CJ66</accession>
<evidence type="ECO:0000313" key="1">
    <source>
        <dbReference type="EMBL" id="KAK0639094.1"/>
    </source>
</evidence>
<organism evidence="1 2">
    <name type="scientific">Cercophora newfieldiana</name>
    <dbReference type="NCBI Taxonomy" id="92897"/>
    <lineage>
        <taxon>Eukaryota</taxon>
        <taxon>Fungi</taxon>
        <taxon>Dikarya</taxon>
        <taxon>Ascomycota</taxon>
        <taxon>Pezizomycotina</taxon>
        <taxon>Sordariomycetes</taxon>
        <taxon>Sordariomycetidae</taxon>
        <taxon>Sordariales</taxon>
        <taxon>Lasiosphaeriaceae</taxon>
        <taxon>Cercophora</taxon>
    </lineage>
</organism>